<proteinExistence type="predicted"/>
<protein>
    <submittedName>
        <fullName evidence="1">Uncharacterized protein</fullName>
    </submittedName>
</protein>
<organism evidence="1 2">
    <name type="scientific">Tachysurus vachellii</name>
    <name type="common">Darkbarbel catfish</name>
    <name type="synonym">Pelteobagrus vachellii</name>
    <dbReference type="NCBI Taxonomy" id="175792"/>
    <lineage>
        <taxon>Eukaryota</taxon>
        <taxon>Metazoa</taxon>
        <taxon>Chordata</taxon>
        <taxon>Craniata</taxon>
        <taxon>Vertebrata</taxon>
        <taxon>Euteleostomi</taxon>
        <taxon>Actinopterygii</taxon>
        <taxon>Neopterygii</taxon>
        <taxon>Teleostei</taxon>
        <taxon>Ostariophysi</taxon>
        <taxon>Siluriformes</taxon>
        <taxon>Bagridae</taxon>
        <taxon>Tachysurus</taxon>
    </lineage>
</organism>
<sequence>MSLMSCRFAAARDQMCIRMPSRRTKTKPKTRKGAATFQTEKVRRFLRCSGSRRPDTEDCGTRLWRLSAFTLHKTNS</sequence>
<dbReference type="Proteomes" id="UP001187315">
    <property type="component" value="Unassembled WGS sequence"/>
</dbReference>
<dbReference type="AlphaFoldDB" id="A0AA88ME03"/>
<name>A0AA88ME03_TACVA</name>
<evidence type="ECO:0000313" key="1">
    <source>
        <dbReference type="EMBL" id="KAK2836182.1"/>
    </source>
</evidence>
<gene>
    <name evidence="1" type="ORF">Q7C36_014051</name>
</gene>
<comment type="caution">
    <text evidence="1">The sequence shown here is derived from an EMBL/GenBank/DDBJ whole genome shotgun (WGS) entry which is preliminary data.</text>
</comment>
<dbReference type="EMBL" id="JAVHJS010000014">
    <property type="protein sequence ID" value="KAK2836182.1"/>
    <property type="molecule type" value="Genomic_DNA"/>
</dbReference>
<reference evidence="1" key="1">
    <citation type="submission" date="2023-08" db="EMBL/GenBank/DDBJ databases">
        <title>Pelteobagrus vachellii genome.</title>
        <authorList>
            <person name="Liu H."/>
        </authorList>
    </citation>
    <scope>NUCLEOTIDE SEQUENCE</scope>
    <source>
        <strain evidence="1">PRFRI_2022a</strain>
        <tissue evidence="1">Muscle</tissue>
    </source>
</reference>
<accession>A0AA88ME03</accession>
<evidence type="ECO:0000313" key="2">
    <source>
        <dbReference type="Proteomes" id="UP001187315"/>
    </source>
</evidence>
<keyword evidence="2" id="KW-1185">Reference proteome</keyword>